<accession>A0A3R6D895</accession>
<evidence type="ECO:0000313" key="2">
    <source>
        <dbReference type="EMBL" id="RHA59415.1"/>
    </source>
</evidence>
<dbReference type="EMBL" id="WGGT01000045">
    <property type="protein sequence ID" value="MVQ47509.1"/>
    <property type="molecule type" value="Genomic_DNA"/>
</dbReference>
<name>A0A3R6D895_9FIRM</name>
<sequence length="419" mass="49922">MYPLDNGKAGYTWNEEWNLPYESLWGRIEKFRAVNVLESGQLGKIIHIGADSTYTIFCPQLLIYRKQAYKIKQVRSFLHIDAELFTNFTHLDGIFDNRLRYCPICMKSGYHSFLHQLYFLDECFIHQKTPLLYRCSCINTYILKRKRIADVTAFQCEQCDKKIAVAPSMSDGILEFWRKDNICKRLRRINKYKKINIVDVLLLYQEKGNSFHRYTEFSTTQKAVLKDLILTGKTKQTPRLFIVRDLAESTHKIVMSEALNQYILNKYEHNVILKHFWHISDRYCRYEIGEHNIELLSIFFLIKELQCKSYVDQLNYGLRRDLDGNIKRIFLSDNEYSDAIFLIQRISFQLGIDIDDYIELYNFILMEFTLARYKHIYSCFRDNHPSEYPCTSAASVSYNNWNYPVYIIVKNKEDEILLY</sequence>
<gene>
    <name evidence="2" type="ORF">DW927_20455</name>
    <name evidence="1" type="ORF">GCK47_17970</name>
</gene>
<dbReference type="AlphaFoldDB" id="A0A3R6D895"/>
<comment type="caution">
    <text evidence="2">The sequence shown here is derived from an EMBL/GenBank/DDBJ whole genome shotgun (WGS) entry which is preliminary data.</text>
</comment>
<evidence type="ECO:0000313" key="3">
    <source>
        <dbReference type="Proteomes" id="UP000284465"/>
    </source>
</evidence>
<evidence type="ECO:0000313" key="1">
    <source>
        <dbReference type="EMBL" id="MVQ47509.1"/>
    </source>
</evidence>
<proteinExistence type="predicted"/>
<dbReference type="Proteomes" id="UP000284465">
    <property type="component" value="Unassembled WGS sequence"/>
</dbReference>
<organism evidence="2 3">
    <name type="scientific">Roseburia intestinalis</name>
    <dbReference type="NCBI Taxonomy" id="166486"/>
    <lineage>
        <taxon>Bacteria</taxon>
        <taxon>Bacillati</taxon>
        <taxon>Bacillota</taxon>
        <taxon>Clostridia</taxon>
        <taxon>Lachnospirales</taxon>
        <taxon>Lachnospiraceae</taxon>
        <taxon>Roseburia</taxon>
    </lineage>
</organism>
<dbReference type="EMBL" id="QSFP01000068">
    <property type="protein sequence ID" value="RHA59415.1"/>
    <property type="molecule type" value="Genomic_DNA"/>
</dbReference>
<evidence type="ECO:0008006" key="5">
    <source>
        <dbReference type="Google" id="ProtNLM"/>
    </source>
</evidence>
<reference evidence="2 3" key="1">
    <citation type="submission" date="2018-08" db="EMBL/GenBank/DDBJ databases">
        <title>A genome reference for cultivated species of the human gut microbiota.</title>
        <authorList>
            <person name="Zou Y."/>
            <person name="Xue W."/>
            <person name="Luo G."/>
        </authorList>
    </citation>
    <scope>NUCLEOTIDE SEQUENCE [LARGE SCALE GENOMIC DNA]</scope>
    <source>
        <strain evidence="2 3">AM43-11</strain>
    </source>
</reference>
<reference evidence="1 4" key="2">
    <citation type="submission" date="2019-10" db="EMBL/GenBank/DDBJ databases">
        <title>Roseburia spp. ameliorate alcoholic fatty liver via restoration of gut barrier function.</title>
        <authorList>
            <person name="Seo B."/>
            <person name="Ko G."/>
        </authorList>
    </citation>
    <scope>NUCLEOTIDE SEQUENCE [LARGE SCALE GENOMIC DNA]</scope>
    <source>
        <strain evidence="1 4">SNUG30017</strain>
    </source>
</reference>
<evidence type="ECO:0000313" key="4">
    <source>
        <dbReference type="Proteomes" id="UP000479531"/>
    </source>
</evidence>
<protein>
    <recommendedName>
        <fullName evidence="5">TniQ protein</fullName>
    </recommendedName>
</protein>
<dbReference type="Proteomes" id="UP000479531">
    <property type="component" value="Unassembled WGS sequence"/>
</dbReference>
<dbReference type="RefSeq" id="WP_118592539.1">
    <property type="nucleotide sequence ID" value="NZ_QSFP01000068.1"/>
</dbReference>